<dbReference type="RefSeq" id="WP_382405328.1">
    <property type="nucleotide sequence ID" value="NZ_JBHSGU010000001.1"/>
</dbReference>
<keyword evidence="1 4" id="KW-0378">Hydrolase</keyword>
<gene>
    <name evidence="4" type="ORF">ACFO4O_00810</name>
</gene>
<dbReference type="InterPro" id="IPR001375">
    <property type="entry name" value="Peptidase_S9_cat"/>
</dbReference>
<comment type="caution">
    <text evidence="4">The sequence shown here is derived from an EMBL/GenBank/DDBJ whole genome shotgun (WGS) entry which is preliminary data.</text>
</comment>
<keyword evidence="5" id="KW-1185">Reference proteome</keyword>
<feature type="signal peptide" evidence="2">
    <location>
        <begin position="1"/>
        <end position="23"/>
    </location>
</feature>
<dbReference type="Pfam" id="PF00326">
    <property type="entry name" value="Peptidase_S9"/>
    <property type="match status" value="1"/>
</dbReference>
<dbReference type="PANTHER" id="PTHR42776">
    <property type="entry name" value="SERINE PEPTIDASE S9 FAMILY MEMBER"/>
    <property type="match status" value="1"/>
</dbReference>
<protein>
    <submittedName>
        <fullName evidence="4">Alpha/beta fold hydrolase</fullName>
    </submittedName>
</protein>
<proteinExistence type="predicted"/>
<dbReference type="SUPFAM" id="SSF53474">
    <property type="entry name" value="alpha/beta-Hydrolases"/>
    <property type="match status" value="1"/>
</dbReference>
<feature type="domain" description="Peptidase S9 prolyl oligopeptidase catalytic" evidence="3">
    <location>
        <begin position="441"/>
        <end position="652"/>
    </location>
</feature>
<dbReference type="SUPFAM" id="SSF82171">
    <property type="entry name" value="DPP6 N-terminal domain-like"/>
    <property type="match status" value="1"/>
</dbReference>
<organism evidence="4 5">
    <name type="scientific">Glaciecola siphonariae</name>
    <dbReference type="NCBI Taxonomy" id="521012"/>
    <lineage>
        <taxon>Bacteria</taxon>
        <taxon>Pseudomonadati</taxon>
        <taxon>Pseudomonadota</taxon>
        <taxon>Gammaproteobacteria</taxon>
        <taxon>Alteromonadales</taxon>
        <taxon>Alteromonadaceae</taxon>
        <taxon>Glaciecola</taxon>
    </lineage>
</organism>
<dbReference type="Gene3D" id="3.40.50.1820">
    <property type="entry name" value="alpha/beta hydrolase"/>
    <property type="match status" value="1"/>
</dbReference>
<dbReference type="Proteomes" id="UP001595897">
    <property type="component" value="Unassembled WGS sequence"/>
</dbReference>
<dbReference type="EMBL" id="JBHSGU010000001">
    <property type="protein sequence ID" value="MFC4698699.1"/>
    <property type="molecule type" value="Genomic_DNA"/>
</dbReference>
<sequence length="652" mass="71743">MNSLKSCVAIMCVCMLFVSSALADTGPSPADFAKDSEFSSAKISPDGKHLAIIIRKDDKRRLAIVKADTLEPVGGADFGGKQQVGAFWWANNERIVMQILQSEPWSEDPSYYGELYAINLDGKLGEIIFGYRGGEQQVGTKLKTKEAVRGFADVVNLLPNDEDHILITVKPWSMAGLSQKTLHKLNINTGDLSSVVASTPLGTFYVVSTDEGEPVVAVGIDENYKRIIYSYNNGQYNDISDQGFGGGFEAIGVDEQGENLIYIDDSETNTTALYRMNLKSGKRALIYNNPKVDITGLALDSTDSVPLAIALDDGYPSYVLLDSASSERAIYEHLFSVFKGYVVSITSADDANEQFVIYAHNEIVPGQFYLYNAKTKKLRLLFTNKKELPSTSLSQSFPFSFAASDGAQIPAYITFPSHIPETQNVPLVVLVHGGPESRDYWRFNSEVQMLASRGYAVLRVNFRGSTGYGKKHQFAVRKNWGTLAQQDIIEATQYVINSGGIQTDKVCIMGSSFGGYSAVMSATIAPDLFTCVVASAGVYDLEQLKEEGNVSEYLLYGPAFLNIQLGSDPAQLKAQSPVTHVAKLKAPLLLAHGGDDYQVPIAHAKTLMTELDRYSKDYQWFTIDRAGHSFYEEESQIKYFETVAAFLDKHLK</sequence>
<evidence type="ECO:0000259" key="3">
    <source>
        <dbReference type="Pfam" id="PF00326"/>
    </source>
</evidence>
<keyword evidence="2" id="KW-0732">Signal</keyword>
<name>A0ABV9LR52_9ALTE</name>
<evidence type="ECO:0000256" key="2">
    <source>
        <dbReference type="SAM" id="SignalP"/>
    </source>
</evidence>
<evidence type="ECO:0000313" key="4">
    <source>
        <dbReference type="EMBL" id="MFC4698699.1"/>
    </source>
</evidence>
<feature type="chain" id="PRO_5046871306" evidence="2">
    <location>
        <begin position="24"/>
        <end position="652"/>
    </location>
</feature>
<evidence type="ECO:0000313" key="5">
    <source>
        <dbReference type="Proteomes" id="UP001595897"/>
    </source>
</evidence>
<dbReference type="InterPro" id="IPR029058">
    <property type="entry name" value="AB_hydrolase_fold"/>
</dbReference>
<accession>A0ABV9LR52</accession>
<dbReference type="GO" id="GO:0016787">
    <property type="term" value="F:hydrolase activity"/>
    <property type="evidence" value="ECO:0007669"/>
    <property type="project" value="UniProtKB-KW"/>
</dbReference>
<dbReference type="PANTHER" id="PTHR42776:SF27">
    <property type="entry name" value="DIPEPTIDYL PEPTIDASE FAMILY MEMBER 6"/>
    <property type="match status" value="1"/>
</dbReference>
<reference evidence="5" key="1">
    <citation type="journal article" date="2019" name="Int. J. Syst. Evol. Microbiol.">
        <title>The Global Catalogue of Microorganisms (GCM) 10K type strain sequencing project: providing services to taxonomists for standard genome sequencing and annotation.</title>
        <authorList>
            <consortium name="The Broad Institute Genomics Platform"/>
            <consortium name="The Broad Institute Genome Sequencing Center for Infectious Disease"/>
            <person name="Wu L."/>
            <person name="Ma J."/>
        </authorList>
    </citation>
    <scope>NUCLEOTIDE SEQUENCE [LARGE SCALE GENOMIC DNA]</scope>
    <source>
        <strain evidence="5">KACC 12507</strain>
    </source>
</reference>
<evidence type="ECO:0000256" key="1">
    <source>
        <dbReference type="ARBA" id="ARBA00022801"/>
    </source>
</evidence>